<dbReference type="UniPathway" id="UPA00050">
    <property type="reaction ID" value="UER00064"/>
</dbReference>
<evidence type="ECO:0000256" key="4">
    <source>
        <dbReference type="ARBA" id="ARBA00017858"/>
    </source>
</evidence>
<dbReference type="NCBIfam" id="TIGR00191">
    <property type="entry name" value="thrB"/>
    <property type="match status" value="1"/>
</dbReference>
<dbReference type="GO" id="GO:0005524">
    <property type="term" value="F:ATP binding"/>
    <property type="evidence" value="ECO:0007669"/>
    <property type="project" value="UniProtKB-UniRule"/>
</dbReference>
<keyword evidence="10 13" id="KW-0067">ATP-binding</keyword>
<keyword evidence="7 13" id="KW-0791">Threonine biosynthesis</keyword>
<evidence type="ECO:0000256" key="12">
    <source>
        <dbReference type="ARBA" id="ARBA00049954"/>
    </source>
</evidence>
<dbReference type="GO" id="GO:0009088">
    <property type="term" value="P:threonine biosynthetic process"/>
    <property type="evidence" value="ECO:0007669"/>
    <property type="project" value="UniProtKB-UniRule"/>
</dbReference>
<evidence type="ECO:0000256" key="3">
    <source>
        <dbReference type="ARBA" id="ARBA00012078"/>
    </source>
</evidence>
<evidence type="ECO:0000256" key="7">
    <source>
        <dbReference type="ARBA" id="ARBA00022697"/>
    </source>
</evidence>
<keyword evidence="8 13" id="KW-0547">Nucleotide-binding</keyword>
<organism evidence="16 17">
    <name type="scientific">Liquorilactobacillus mali</name>
    <dbReference type="NCBI Taxonomy" id="1618"/>
    <lineage>
        <taxon>Bacteria</taxon>
        <taxon>Bacillati</taxon>
        <taxon>Bacillota</taxon>
        <taxon>Bacilli</taxon>
        <taxon>Lactobacillales</taxon>
        <taxon>Lactobacillaceae</taxon>
        <taxon>Liquorilactobacillus</taxon>
    </lineage>
</organism>
<feature type="domain" description="GHMP kinase N-terminal" evidence="14">
    <location>
        <begin position="55"/>
        <end position="132"/>
    </location>
</feature>
<comment type="similarity">
    <text evidence="2 13">Belongs to the GHMP kinase family. Homoserine kinase subfamily.</text>
</comment>
<evidence type="ECO:0000256" key="6">
    <source>
        <dbReference type="ARBA" id="ARBA00022679"/>
    </source>
</evidence>
<comment type="catalytic activity">
    <reaction evidence="11 13">
        <text>L-homoserine + ATP = O-phospho-L-homoserine + ADP + H(+)</text>
        <dbReference type="Rhea" id="RHEA:13985"/>
        <dbReference type="ChEBI" id="CHEBI:15378"/>
        <dbReference type="ChEBI" id="CHEBI:30616"/>
        <dbReference type="ChEBI" id="CHEBI:57476"/>
        <dbReference type="ChEBI" id="CHEBI:57590"/>
        <dbReference type="ChEBI" id="CHEBI:456216"/>
        <dbReference type="EC" id="2.7.1.39"/>
    </reaction>
</comment>
<dbReference type="PANTHER" id="PTHR20861:SF1">
    <property type="entry name" value="HOMOSERINE KINASE"/>
    <property type="match status" value="1"/>
</dbReference>
<dbReference type="Pfam" id="PF00288">
    <property type="entry name" value="GHMP_kinases_N"/>
    <property type="match status" value="1"/>
</dbReference>
<dbReference type="RefSeq" id="WP_056992153.1">
    <property type="nucleotide sequence ID" value="NZ_JATAAJ010000007.1"/>
</dbReference>
<evidence type="ECO:0000256" key="11">
    <source>
        <dbReference type="ARBA" id="ARBA00049375"/>
    </source>
</evidence>
<keyword evidence="6 13" id="KW-0808">Transferase</keyword>
<gene>
    <name evidence="13" type="primary">thrB</name>
    <name evidence="16" type="ORF">IV36_GL001228</name>
</gene>
<sequence>MQFELRVPATSANLGPGFDSIGVAVDLYLTVRVWGESKTWIVDHNMGKVYHDERNLIISTALKVAPTIQPHKVSVNSDIPLARGLGSSSSAIVAGIEIADKLANLKLTKQQKLEIATKIEGHPDNVAPAIFGNLVVSSYNGNSVTSVVAKLPELRFVAYVPEESLLTKESRGVLPDLLPFKTAIEGSSVGNTLVAALMAGELTKAGKMIEADRFHERYREKLVPYLKDIRKLAHSLGVYGTYLSGAGPTVMMIAQEKNATQVAEELSKSFVTGKFFVMKVDDVGCETKFLK</sequence>
<dbReference type="EMBL" id="JQAR01000028">
    <property type="protein sequence ID" value="KRN27033.1"/>
    <property type="molecule type" value="Genomic_DNA"/>
</dbReference>
<dbReference type="AlphaFoldDB" id="A0A0R2FEP0"/>
<comment type="function">
    <text evidence="12 13">Catalyzes the ATP-dependent phosphorylation of L-homoserine to L-homoserine phosphate.</text>
</comment>
<dbReference type="HAMAP" id="MF_00384">
    <property type="entry name" value="Homoser_kinase"/>
    <property type="match status" value="1"/>
</dbReference>
<dbReference type="STRING" id="1618.IV36_GL001228"/>
<dbReference type="PATRIC" id="fig|1618.3.peg.1242"/>
<dbReference type="Gene3D" id="3.30.230.10">
    <property type="match status" value="1"/>
</dbReference>
<protein>
    <recommendedName>
        <fullName evidence="4 13">Homoserine kinase</fullName>
        <shortName evidence="13">HK</shortName>
        <shortName evidence="13">HSK</shortName>
        <ecNumber evidence="3 13">2.7.1.39</ecNumber>
    </recommendedName>
</protein>
<dbReference type="InterPro" id="IPR036554">
    <property type="entry name" value="GHMP_kinase_C_sf"/>
</dbReference>
<comment type="subcellular location">
    <subcellularLocation>
        <location evidence="13">Cytoplasm</location>
    </subcellularLocation>
</comment>
<comment type="caution">
    <text evidence="16">The sequence shown here is derived from an EMBL/GenBank/DDBJ whole genome shotgun (WGS) entry which is preliminary data.</text>
</comment>
<dbReference type="InterPro" id="IPR006204">
    <property type="entry name" value="GHMP_kinase_N_dom"/>
</dbReference>
<dbReference type="Gene3D" id="3.30.70.890">
    <property type="entry name" value="GHMP kinase, C-terminal domain"/>
    <property type="match status" value="1"/>
</dbReference>
<evidence type="ECO:0000256" key="9">
    <source>
        <dbReference type="ARBA" id="ARBA00022777"/>
    </source>
</evidence>
<dbReference type="EC" id="2.7.1.39" evidence="3 13"/>
<evidence type="ECO:0000313" key="16">
    <source>
        <dbReference type="EMBL" id="KRN27033.1"/>
    </source>
</evidence>
<feature type="domain" description="GHMP kinase C-terminal" evidence="15">
    <location>
        <begin position="194"/>
        <end position="270"/>
    </location>
</feature>
<dbReference type="OrthoDB" id="9769912at2"/>
<dbReference type="Pfam" id="PF08544">
    <property type="entry name" value="GHMP_kinases_C"/>
    <property type="match status" value="1"/>
</dbReference>
<evidence type="ECO:0000256" key="13">
    <source>
        <dbReference type="HAMAP-Rule" id="MF_00384"/>
    </source>
</evidence>
<dbReference type="GO" id="GO:0004413">
    <property type="term" value="F:homoserine kinase activity"/>
    <property type="evidence" value="ECO:0007669"/>
    <property type="project" value="UniProtKB-UniRule"/>
</dbReference>
<dbReference type="PRINTS" id="PR00958">
    <property type="entry name" value="HOMSERKINASE"/>
</dbReference>
<dbReference type="PIRSF" id="PIRSF000676">
    <property type="entry name" value="Homoser_kin"/>
    <property type="match status" value="1"/>
</dbReference>
<evidence type="ECO:0000259" key="15">
    <source>
        <dbReference type="Pfam" id="PF08544"/>
    </source>
</evidence>
<evidence type="ECO:0000313" key="17">
    <source>
        <dbReference type="Proteomes" id="UP000051727"/>
    </source>
</evidence>
<evidence type="ECO:0000256" key="5">
    <source>
        <dbReference type="ARBA" id="ARBA00022605"/>
    </source>
</evidence>
<keyword evidence="5 13" id="KW-0028">Amino-acid biosynthesis</keyword>
<dbReference type="InterPro" id="IPR013750">
    <property type="entry name" value="GHMP_kinase_C_dom"/>
</dbReference>
<dbReference type="GO" id="GO:0005737">
    <property type="term" value="C:cytoplasm"/>
    <property type="evidence" value="ECO:0007669"/>
    <property type="project" value="UniProtKB-SubCell"/>
</dbReference>
<dbReference type="PANTHER" id="PTHR20861">
    <property type="entry name" value="HOMOSERINE/4-DIPHOSPHOCYTIDYL-2-C-METHYL-D-ERYTHRITOL KINASE"/>
    <property type="match status" value="1"/>
</dbReference>
<keyword evidence="9 13" id="KW-0418">Kinase</keyword>
<reference evidence="16 17" key="1">
    <citation type="journal article" date="2015" name="Genome Announc.">
        <title>Expanding the biotechnology potential of lactobacilli through comparative genomics of 213 strains and associated genera.</title>
        <authorList>
            <person name="Sun Z."/>
            <person name="Harris H.M."/>
            <person name="McCann A."/>
            <person name="Guo C."/>
            <person name="Argimon S."/>
            <person name="Zhang W."/>
            <person name="Yang X."/>
            <person name="Jeffery I.B."/>
            <person name="Cooney J.C."/>
            <person name="Kagawa T.F."/>
            <person name="Liu W."/>
            <person name="Song Y."/>
            <person name="Salvetti E."/>
            <person name="Wrobel A."/>
            <person name="Rasinkangas P."/>
            <person name="Parkhill J."/>
            <person name="Rea M.C."/>
            <person name="O'Sullivan O."/>
            <person name="Ritari J."/>
            <person name="Douillard F.P."/>
            <person name="Paul Ross R."/>
            <person name="Yang R."/>
            <person name="Briner A.E."/>
            <person name="Felis G.E."/>
            <person name="de Vos W.M."/>
            <person name="Barrangou R."/>
            <person name="Klaenhammer T.R."/>
            <person name="Caufield P.W."/>
            <person name="Cui Y."/>
            <person name="Zhang H."/>
            <person name="O'Toole P.W."/>
        </authorList>
    </citation>
    <scope>NUCLEOTIDE SEQUENCE [LARGE SCALE GENOMIC DNA]</scope>
    <source>
        <strain evidence="16 17">ATCC 27304</strain>
    </source>
</reference>
<dbReference type="InterPro" id="IPR000870">
    <property type="entry name" value="Homoserine_kinase"/>
</dbReference>
<evidence type="ECO:0000256" key="2">
    <source>
        <dbReference type="ARBA" id="ARBA00007370"/>
    </source>
</evidence>
<keyword evidence="13" id="KW-0963">Cytoplasm</keyword>
<evidence type="ECO:0000259" key="14">
    <source>
        <dbReference type="Pfam" id="PF00288"/>
    </source>
</evidence>
<proteinExistence type="inferred from homology"/>
<feature type="binding site" evidence="13">
    <location>
        <begin position="80"/>
        <end position="90"/>
    </location>
    <ligand>
        <name>ATP</name>
        <dbReference type="ChEBI" id="CHEBI:30616"/>
    </ligand>
</feature>
<dbReference type="SUPFAM" id="SSF55060">
    <property type="entry name" value="GHMP Kinase, C-terminal domain"/>
    <property type="match status" value="1"/>
</dbReference>
<comment type="pathway">
    <text evidence="1 13">Amino-acid biosynthesis; L-threonine biosynthesis; L-threonine from L-aspartate: step 4/5.</text>
</comment>
<dbReference type="PROSITE" id="PS00627">
    <property type="entry name" value="GHMP_KINASES_ATP"/>
    <property type="match status" value="1"/>
</dbReference>
<dbReference type="InterPro" id="IPR006203">
    <property type="entry name" value="GHMP_knse_ATP-bd_CS"/>
</dbReference>
<dbReference type="Proteomes" id="UP000051727">
    <property type="component" value="Unassembled WGS sequence"/>
</dbReference>
<evidence type="ECO:0000256" key="1">
    <source>
        <dbReference type="ARBA" id="ARBA00005015"/>
    </source>
</evidence>
<evidence type="ECO:0000256" key="8">
    <source>
        <dbReference type="ARBA" id="ARBA00022741"/>
    </source>
</evidence>
<name>A0A0R2FEP0_9LACO</name>
<dbReference type="InterPro" id="IPR020568">
    <property type="entry name" value="Ribosomal_Su5_D2-typ_SF"/>
</dbReference>
<dbReference type="SUPFAM" id="SSF54211">
    <property type="entry name" value="Ribosomal protein S5 domain 2-like"/>
    <property type="match status" value="1"/>
</dbReference>
<accession>A0A0R2FEP0</accession>
<evidence type="ECO:0000256" key="10">
    <source>
        <dbReference type="ARBA" id="ARBA00022840"/>
    </source>
</evidence>
<dbReference type="InterPro" id="IPR014721">
    <property type="entry name" value="Ribsml_uS5_D2-typ_fold_subgr"/>
</dbReference>